<evidence type="ECO:0000256" key="2">
    <source>
        <dbReference type="ARBA" id="ARBA00023125"/>
    </source>
</evidence>
<dbReference type="RefSeq" id="WP_345933352.1">
    <property type="nucleotide sequence ID" value="NZ_JBBKTV010000005.1"/>
</dbReference>
<dbReference type="InterPro" id="IPR009057">
    <property type="entry name" value="Homeodomain-like_sf"/>
</dbReference>
<dbReference type="PANTHER" id="PTHR30055">
    <property type="entry name" value="HTH-TYPE TRANSCRIPTIONAL REGULATOR RUTR"/>
    <property type="match status" value="1"/>
</dbReference>
<dbReference type="PROSITE" id="PS50977">
    <property type="entry name" value="HTH_TETR_2"/>
    <property type="match status" value="1"/>
</dbReference>
<dbReference type="PROSITE" id="PS01081">
    <property type="entry name" value="HTH_TETR_1"/>
    <property type="match status" value="1"/>
</dbReference>
<reference evidence="6 7" key="1">
    <citation type="submission" date="2024-03" db="EMBL/GenBank/DDBJ databases">
        <title>High-quality draft genome sequencing of Tistrella sp. BH-R2-4.</title>
        <authorList>
            <person name="Dong C."/>
        </authorList>
    </citation>
    <scope>NUCLEOTIDE SEQUENCE [LARGE SCALE GENOMIC DNA]</scope>
    <source>
        <strain evidence="6 7">BH-R2-4</strain>
    </source>
</reference>
<keyword evidence="7" id="KW-1185">Reference proteome</keyword>
<dbReference type="PRINTS" id="PR00455">
    <property type="entry name" value="HTHTETR"/>
</dbReference>
<sequence>MTGQRQAQKERTRARILSEACRLFTERGFEAVTLADILAAAGVTKGGFYHHFTDKKAVFRAAFVAVSADIECRLSARAAGATDPRLALILAFDGFFDIICAEPGLHRLIYRDGLMVLGWSDWIAVSRSHCLETSESAIRALAAAGRLRSRHPDLLGTMLMAASDYLADDILGENGVRLQALDAARAAMREMIELYCAPA</sequence>
<protein>
    <submittedName>
        <fullName evidence="6">TetR/AcrR family transcriptional regulator</fullName>
    </submittedName>
</protein>
<keyword evidence="2 4" id="KW-0238">DNA-binding</keyword>
<dbReference type="Gene3D" id="1.10.357.10">
    <property type="entry name" value="Tetracycline Repressor, domain 2"/>
    <property type="match status" value="1"/>
</dbReference>
<feature type="DNA-binding region" description="H-T-H motif" evidence="4">
    <location>
        <begin position="33"/>
        <end position="52"/>
    </location>
</feature>
<dbReference type="EMBL" id="JBBKTW010000008">
    <property type="protein sequence ID" value="MEN2990820.1"/>
    <property type="molecule type" value="Genomic_DNA"/>
</dbReference>
<dbReference type="InterPro" id="IPR023772">
    <property type="entry name" value="DNA-bd_HTH_TetR-type_CS"/>
</dbReference>
<dbReference type="InterPro" id="IPR050109">
    <property type="entry name" value="HTH-type_TetR-like_transc_reg"/>
</dbReference>
<feature type="domain" description="HTH tetR-type" evidence="5">
    <location>
        <begin position="10"/>
        <end position="70"/>
    </location>
</feature>
<dbReference type="SUPFAM" id="SSF46689">
    <property type="entry name" value="Homeodomain-like"/>
    <property type="match status" value="1"/>
</dbReference>
<keyword evidence="3" id="KW-0804">Transcription</keyword>
<evidence type="ECO:0000313" key="6">
    <source>
        <dbReference type="EMBL" id="MEN2990820.1"/>
    </source>
</evidence>
<evidence type="ECO:0000259" key="5">
    <source>
        <dbReference type="PROSITE" id="PS50977"/>
    </source>
</evidence>
<organism evidence="6 7">
    <name type="scientific">Tistrella arctica</name>
    <dbReference type="NCBI Taxonomy" id="3133430"/>
    <lineage>
        <taxon>Bacteria</taxon>
        <taxon>Pseudomonadati</taxon>
        <taxon>Pseudomonadota</taxon>
        <taxon>Alphaproteobacteria</taxon>
        <taxon>Geminicoccales</taxon>
        <taxon>Geminicoccaceae</taxon>
        <taxon>Tistrella</taxon>
    </lineage>
</organism>
<dbReference type="InterPro" id="IPR049484">
    <property type="entry name" value="Rv0078-like_C"/>
</dbReference>
<dbReference type="InterPro" id="IPR001647">
    <property type="entry name" value="HTH_TetR"/>
</dbReference>
<dbReference type="Proteomes" id="UP001413721">
    <property type="component" value="Unassembled WGS sequence"/>
</dbReference>
<comment type="caution">
    <text evidence="6">The sequence shown here is derived from an EMBL/GenBank/DDBJ whole genome shotgun (WGS) entry which is preliminary data.</text>
</comment>
<gene>
    <name evidence="6" type="ORF">WG926_21070</name>
</gene>
<dbReference type="Pfam" id="PF00440">
    <property type="entry name" value="TetR_N"/>
    <property type="match status" value="1"/>
</dbReference>
<name>A0ABU9YPU0_9PROT</name>
<accession>A0ABU9YPU0</accession>
<evidence type="ECO:0000256" key="1">
    <source>
        <dbReference type="ARBA" id="ARBA00023015"/>
    </source>
</evidence>
<proteinExistence type="predicted"/>
<dbReference type="Pfam" id="PF21351">
    <property type="entry name" value="TetR_C_41"/>
    <property type="match status" value="1"/>
</dbReference>
<evidence type="ECO:0000256" key="4">
    <source>
        <dbReference type="PROSITE-ProRule" id="PRU00335"/>
    </source>
</evidence>
<evidence type="ECO:0000313" key="7">
    <source>
        <dbReference type="Proteomes" id="UP001413721"/>
    </source>
</evidence>
<keyword evidence="1" id="KW-0805">Transcription regulation</keyword>
<dbReference type="PANTHER" id="PTHR30055:SF234">
    <property type="entry name" value="HTH-TYPE TRANSCRIPTIONAL REGULATOR BETI"/>
    <property type="match status" value="1"/>
</dbReference>
<evidence type="ECO:0000256" key="3">
    <source>
        <dbReference type="ARBA" id="ARBA00023163"/>
    </source>
</evidence>